<protein>
    <submittedName>
        <fullName evidence="2">Uncharacterized protein</fullName>
    </submittedName>
</protein>
<accession>A0ABP6THP5</accession>
<comment type="caution">
    <text evidence="2">The sequence shown here is derived from an EMBL/GenBank/DDBJ whole genome shotgun (WGS) entry which is preliminary data.</text>
</comment>
<gene>
    <name evidence="2" type="ORF">GCM10019016_018590</name>
</gene>
<name>A0ABP6THP5_9ACTN</name>
<reference evidence="3" key="1">
    <citation type="journal article" date="2019" name="Int. J. Syst. Evol. Microbiol.">
        <title>The Global Catalogue of Microorganisms (GCM) 10K type strain sequencing project: providing services to taxonomists for standard genome sequencing and annotation.</title>
        <authorList>
            <consortium name="The Broad Institute Genomics Platform"/>
            <consortium name="The Broad Institute Genome Sequencing Center for Infectious Disease"/>
            <person name="Wu L."/>
            <person name="Ma J."/>
        </authorList>
    </citation>
    <scope>NUCLEOTIDE SEQUENCE [LARGE SCALE GENOMIC DNA]</scope>
    <source>
        <strain evidence="3">JCM 4816</strain>
    </source>
</reference>
<evidence type="ECO:0000313" key="2">
    <source>
        <dbReference type="EMBL" id="GAA3494759.1"/>
    </source>
</evidence>
<organism evidence="2 3">
    <name type="scientific">Streptomyces prasinosporus</name>
    <dbReference type="NCBI Taxonomy" id="68256"/>
    <lineage>
        <taxon>Bacteria</taxon>
        <taxon>Bacillati</taxon>
        <taxon>Actinomycetota</taxon>
        <taxon>Actinomycetes</taxon>
        <taxon>Kitasatosporales</taxon>
        <taxon>Streptomycetaceae</taxon>
        <taxon>Streptomyces</taxon>
        <taxon>Streptomyces albogriseolus group</taxon>
    </lineage>
</organism>
<keyword evidence="3" id="KW-1185">Reference proteome</keyword>
<evidence type="ECO:0000313" key="3">
    <source>
        <dbReference type="Proteomes" id="UP001501455"/>
    </source>
</evidence>
<feature type="region of interest" description="Disordered" evidence="1">
    <location>
        <begin position="1"/>
        <end position="99"/>
    </location>
</feature>
<sequence>MTARTGPSPPDGPRHRGAGAVGRRRPAAPVSGAPPGPPDPPDGAPRPETRSPRHRHVHRDTIRTRASGASGNSECADPPGSWSDGPGGTAHDYGQGDER</sequence>
<dbReference type="EMBL" id="BAAAXF010000018">
    <property type="protein sequence ID" value="GAA3494759.1"/>
    <property type="molecule type" value="Genomic_DNA"/>
</dbReference>
<evidence type="ECO:0000256" key="1">
    <source>
        <dbReference type="SAM" id="MobiDB-lite"/>
    </source>
</evidence>
<feature type="compositionally biased region" description="Pro residues" evidence="1">
    <location>
        <begin position="32"/>
        <end position="44"/>
    </location>
</feature>
<proteinExistence type="predicted"/>
<dbReference type="Proteomes" id="UP001501455">
    <property type="component" value="Unassembled WGS sequence"/>
</dbReference>